<keyword evidence="3" id="KW-1185">Reference proteome</keyword>
<name>A0ABR9SAZ5_9BURK</name>
<dbReference type="RefSeq" id="WP_193779065.1">
    <property type="nucleotide sequence ID" value="NZ_JADDOJ010000006.1"/>
</dbReference>
<reference evidence="2 3" key="1">
    <citation type="submission" date="2020-10" db="EMBL/GenBank/DDBJ databases">
        <title>Draft genome of Ramlibacter aquaticus LMG 30558.</title>
        <authorList>
            <person name="Props R."/>
        </authorList>
    </citation>
    <scope>NUCLEOTIDE SEQUENCE [LARGE SCALE GENOMIC DNA]</scope>
    <source>
        <strain evidence="2 3">LMG 30558</strain>
    </source>
</reference>
<gene>
    <name evidence="2" type="ORF">IM725_02890</name>
</gene>
<accession>A0ABR9SAZ5</accession>
<feature type="region of interest" description="Disordered" evidence="1">
    <location>
        <begin position="102"/>
        <end position="132"/>
    </location>
</feature>
<organism evidence="2 3">
    <name type="scientific">Ramlibacter aquaticus</name>
    <dbReference type="NCBI Taxonomy" id="2780094"/>
    <lineage>
        <taxon>Bacteria</taxon>
        <taxon>Pseudomonadati</taxon>
        <taxon>Pseudomonadota</taxon>
        <taxon>Betaproteobacteria</taxon>
        <taxon>Burkholderiales</taxon>
        <taxon>Comamonadaceae</taxon>
        <taxon>Ramlibacter</taxon>
    </lineage>
</organism>
<feature type="compositionally biased region" description="Low complexity" evidence="1">
    <location>
        <begin position="103"/>
        <end position="119"/>
    </location>
</feature>
<protein>
    <submittedName>
        <fullName evidence="2">Uncharacterized protein</fullName>
    </submittedName>
</protein>
<dbReference type="EMBL" id="JADDOJ010000006">
    <property type="protein sequence ID" value="MBE7939518.1"/>
    <property type="molecule type" value="Genomic_DNA"/>
</dbReference>
<sequence length="132" mass="13987">MDALRKLVIVIAAWVVACAAALVLRQQDAVLDGALDLYAQGRYVAAYARFAAAADQGNPEAARMALQMVREGRARYGTEWWASPAQRAHWARLAGVSLSAFTPPTRTAPAPPVREAAVPAPQPGRRGLAAPG</sequence>
<evidence type="ECO:0000256" key="1">
    <source>
        <dbReference type="SAM" id="MobiDB-lite"/>
    </source>
</evidence>
<dbReference type="Proteomes" id="UP000715965">
    <property type="component" value="Unassembled WGS sequence"/>
</dbReference>
<evidence type="ECO:0000313" key="3">
    <source>
        <dbReference type="Proteomes" id="UP000715965"/>
    </source>
</evidence>
<evidence type="ECO:0000313" key="2">
    <source>
        <dbReference type="EMBL" id="MBE7939518.1"/>
    </source>
</evidence>
<dbReference type="PROSITE" id="PS51257">
    <property type="entry name" value="PROKAR_LIPOPROTEIN"/>
    <property type="match status" value="1"/>
</dbReference>
<proteinExistence type="predicted"/>
<comment type="caution">
    <text evidence="2">The sequence shown here is derived from an EMBL/GenBank/DDBJ whole genome shotgun (WGS) entry which is preliminary data.</text>
</comment>